<keyword evidence="7 14" id="KW-0479">Metal-binding</keyword>
<dbReference type="GO" id="GO:0004497">
    <property type="term" value="F:monooxygenase activity"/>
    <property type="evidence" value="ECO:0007669"/>
    <property type="project" value="UniProtKB-KW"/>
</dbReference>
<dbReference type="FunFam" id="1.10.630.10:FF:000182">
    <property type="entry name" value="Cytochrome P450 3A4"/>
    <property type="match status" value="1"/>
</dbReference>
<dbReference type="VEuPathDB" id="VectorBase:LLONM1_001177"/>
<evidence type="ECO:0000256" key="14">
    <source>
        <dbReference type="PIRSR" id="PIRSR602401-1"/>
    </source>
</evidence>
<dbReference type="InterPro" id="IPR036396">
    <property type="entry name" value="Cyt_P450_sf"/>
</dbReference>
<name>A0A240SY20_LUTLO</name>
<reference evidence="16" key="1">
    <citation type="submission" date="2020-05" db="UniProtKB">
        <authorList>
            <consortium name="EnsemblMetazoa"/>
        </authorList>
    </citation>
    <scope>IDENTIFICATION</scope>
    <source>
        <strain evidence="16">Jacobina</strain>
    </source>
</reference>
<dbReference type="PROSITE" id="PS00086">
    <property type="entry name" value="CYTOCHROME_P450"/>
    <property type="match status" value="1"/>
</dbReference>
<dbReference type="Gene3D" id="1.10.630.10">
    <property type="entry name" value="Cytochrome P450"/>
    <property type="match status" value="1"/>
</dbReference>
<dbReference type="VEuPathDB" id="VectorBase:LLOJ010815"/>
<dbReference type="EMBL" id="AJWK01011557">
    <property type="status" value="NOT_ANNOTATED_CDS"/>
    <property type="molecule type" value="Genomic_DNA"/>
</dbReference>
<dbReference type="InterPro" id="IPR050476">
    <property type="entry name" value="Insect_CytP450_Detox"/>
</dbReference>
<sequence>MRTPQLMVTDAAIAKDILINKFRNFHDNEIADMTNKESDPIFGRNPFVLKGEEWKQKRAEITPAFTQMRIKAMYPVLEDVCGRMKKYILKENHQAIEARELIAKFTTDVVSSCIFGIDAGSFVEEKPAIREMGRRITEFTPRIIFYFIMVQLIPSLRHAWKVSFSDKTTQKFFVNIMKDAIDLRKKSNSDRTDYLHYLLELKQKKNLTDHDLVGHAITFFIDGFETSSIIMSFALYELAKYPEVQKKLREEIRETIRKYGEISFEVIHEMPYLDLVVSESIRLHPPAPFVRKRCTETCELPITKNQMVTIEKGWPVLIPIYNIHRDARYFEDPEKFIPERFAPEKGGIKIHREKGSYLPFGDGPRMCLGMRFGQAQLRAAIVAIVKDFEITVDSKTAENIVMNPSHLLPSVLGGLWLQFKEIK</sequence>
<evidence type="ECO:0000256" key="1">
    <source>
        <dbReference type="ARBA" id="ARBA00001971"/>
    </source>
</evidence>
<dbReference type="GO" id="GO:0020037">
    <property type="term" value="F:heme binding"/>
    <property type="evidence" value="ECO:0007669"/>
    <property type="project" value="InterPro"/>
</dbReference>
<keyword evidence="13" id="KW-0472">Membrane</keyword>
<dbReference type="InterPro" id="IPR017972">
    <property type="entry name" value="Cyt_P450_CS"/>
</dbReference>
<evidence type="ECO:0000256" key="4">
    <source>
        <dbReference type="ARBA" id="ARBA00004406"/>
    </source>
</evidence>
<evidence type="ECO:0000313" key="16">
    <source>
        <dbReference type="EnsemblMetazoa" id="LLOJ010815-PA"/>
    </source>
</evidence>
<organism evidence="16 17">
    <name type="scientific">Lutzomyia longipalpis</name>
    <name type="common">Sand fly</name>
    <dbReference type="NCBI Taxonomy" id="7200"/>
    <lineage>
        <taxon>Eukaryota</taxon>
        <taxon>Metazoa</taxon>
        <taxon>Ecdysozoa</taxon>
        <taxon>Arthropoda</taxon>
        <taxon>Hexapoda</taxon>
        <taxon>Insecta</taxon>
        <taxon>Pterygota</taxon>
        <taxon>Neoptera</taxon>
        <taxon>Endopterygota</taxon>
        <taxon>Diptera</taxon>
        <taxon>Nematocera</taxon>
        <taxon>Psychodoidea</taxon>
        <taxon>Psychodidae</taxon>
        <taxon>Lutzomyia</taxon>
        <taxon>Lutzomyia</taxon>
    </lineage>
</organism>
<evidence type="ECO:0008006" key="18">
    <source>
        <dbReference type="Google" id="ProtNLM"/>
    </source>
</evidence>
<dbReference type="CDD" id="cd11056">
    <property type="entry name" value="CYP6-like"/>
    <property type="match status" value="1"/>
</dbReference>
<evidence type="ECO:0000256" key="2">
    <source>
        <dbReference type="ARBA" id="ARBA00003690"/>
    </source>
</evidence>
<dbReference type="Proteomes" id="UP000092461">
    <property type="component" value="Unassembled WGS sequence"/>
</dbReference>
<dbReference type="EnsemblMetazoa" id="LLOJ010815-RA">
    <property type="protein sequence ID" value="LLOJ010815-PA"/>
    <property type="gene ID" value="LLOJ010815"/>
</dbReference>
<keyword evidence="11 14" id="KW-0408">Iron</keyword>
<dbReference type="GO" id="GO:0005506">
    <property type="term" value="F:iron ion binding"/>
    <property type="evidence" value="ECO:0007669"/>
    <property type="project" value="InterPro"/>
</dbReference>
<keyword evidence="17" id="KW-1185">Reference proteome</keyword>
<evidence type="ECO:0000256" key="8">
    <source>
        <dbReference type="ARBA" id="ARBA00022824"/>
    </source>
</evidence>
<evidence type="ECO:0000256" key="9">
    <source>
        <dbReference type="ARBA" id="ARBA00022848"/>
    </source>
</evidence>
<comment type="similarity">
    <text evidence="5 15">Belongs to the cytochrome P450 family.</text>
</comment>
<dbReference type="PRINTS" id="PR00463">
    <property type="entry name" value="EP450I"/>
</dbReference>
<proteinExistence type="inferred from homology"/>
<dbReference type="AlphaFoldDB" id="A0A240SY20"/>
<keyword evidence="9" id="KW-0492">Microsome</keyword>
<dbReference type="GO" id="GO:0016705">
    <property type="term" value="F:oxidoreductase activity, acting on paired donors, with incorporation or reduction of molecular oxygen"/>
    <property type="evidence" value="ECO:0007669"/>
    <property type="project" value="InterPro"/>
</dbReference>
<evidence type="ECO:0000256" key="15">
    <source>
        <dbReference type="RuleBase" id="RU000461"/>
    </source>
</evidence>
<dbReference type="PRINTS" id="PR00385">
    <property type="entry name" value="P450"/>
</dbReference>
<accession>A0A240SY20</accession>
<protein>
    <recommendedName>
        <fullName evidence="18">Cytochrome</fullName>
    </recommendedName>
</protein>
<dbReference type="PANTHER" id="PTHR24292:SF84">
    <property type="entry name" value="CYTOCHROME P450 28A5-RELATED"/>
    <property type="match status" value="1"/>
</dbReference>
<evidence type="ECO:0000256" key="5">
    <source>
        <dbReference type="ARBA" id="ARBA00010617"/>
    </source>
</evidence>
<evidence type="ECO:0000256" key="11">
    <source>
        <dbReference type="ARBA" id="ARBA00023004"/>
    </source>
</evidence>
<evidence type="ECO:0000313" key="17">
    <source>
        <dbReference type="Proteomes" id="UP000092461"/>
    </source>
</evidence>
<feature type="binding site" description="axial binding residue" evidence="14">
    <location>
        <position position="367"/>
    </location>
    <ligand>
        <name>heme</name>
        <dbReference type="ChEBI" id="CHEBI:30413"/>
    </ligand>
    <ligandPart>
        <name>Fe</name>
        <dbReference type="ChEBI" id="CHEBI:18248"/>
    </ligandPart>
</feature>
<evidence type="ECO:0000256" key="6">
    <source>
        <dbReference type="ARBA" id="ARBA00022617"/>
    </source>
</evidence>
<evidence type="ECO:0000256" key="3">
    <source>
        <dbReference type="ARBA" id="ARBA00004174"/>
    </source>
</evidence>
<evidence type="ECO:0000256" key="7">
    <source>
        <dbReference type="ARBA" id="ARBA00022723"/>
    </source>
</evidence>
<dbReference type="InterPro" id="IPR001128">
    <property type="entry name" value="Cyt_P450"/>
</dbReference>
<dbReference type="SUPFAM" id="SSF48264">
    <property type="entry name" value="Cytochrome P450"/>
    <property type="match status" value="1"/>
</dbReference>
<dbReference type="InterPro" id="IPR002401">
    <property type="entry name" value="Cyt_P450_E_grp-I"/>
</dbReference>
<evidence type="ECO:0000256" key="10">
    <source>
        <dbReference type="ARBA" id="ARBA00023002"/>
    </source>
</evidence>
<dbReference type="Pfam" id="PF00067">
    <property type="entry name" value="p450"/>
    <property type="match status" value="1"/>
</dbReference>
<evidence type="ECO:0000256" key="13">
    <source>
        <dbReference type="ARBA" id="ARBA00023136"/>
    </source>
</evidence>
<keyword evidence="12 15" id="KW-0503">Monooxygenase</keyword>
<evidence type="ECO:0000256" key="12">
    <source>
        <dbReference type="ARBA" id="ARBA00023033"/>
    </source>
</evidence>
<dbReference type="GO" id="GO:0005789">
    <property type="term" value="C:endoplasmic reticulum membrane"/>
    <property type="evidence" value="ECO:0007669"/>
    <property type="project" value="UniProtKB-SubCell"/>
</dbReference>
<comment type="function">
    <text evidence="2">May be involved in the metabolism of insect hormones and in the breakdown of synthetic insecticides.</text>
</comment>
<keyword evidence="8" id="KW-0256">Endoplasmic reticulum</keyword>
<keyword evidence="10 15" id="KW-0560">Oxidoreductase</keyword>
<comment type="subcellular location">
    <subcellularLocation>
        <location evidence="4">Endoplasmic reticulum membrane</location>
        <topology evidence="4">Peripheral membrane protein</topology>
    </subcellularLocation>
    <subcellularLocation>
        <location evidence="3">Microsome membrane</location>
        <topology evidence="3">Peripheral membrane protein</topology>
    </subcellularLocation>
</comment>
<dbReference type="PANTHER" id="PTHR24292">
    <property type="entry name" value="CYTOCHROME P450"/>
    <property type="match status" value="1"/>
</dbReference>
<keyword evidence="6 14" id="KW-0349">Heme</keyword>
<comment type="cofactor">
    <cofactor evidence="1 14">
        <name>heme</name>
        <dbReference type="ChEBI" id="CHEBI:30413"/>
    </cofactor>
</comment>